<dbReference type="NCBIfam" id="TIGR01730">
    <property type="entry name" value="RND_mfp"/>
    <property type="match status" value="1"/>
</dbReference>
<dbReference type="KEGG" id="cfh:C1707_08135"/>
<reference evidence="4 7" key="2">
    <citation type="submission" date="2018-01" db="EMBL/GenBank/DDBJ databases">
        <title>Complete genome sequence of Caulobacter flavus RHGG3.</title>
        <authorList>
            <person name="Yang E."/>
        </authorList>
    </citation>
    <scope>NUCLEOTIDE SEQUENCE [LARGE SCALE GENOMIC DNA]</scope>
    <source>
        <strain evidence="4 7">RHGG3</strain>
    </source>
</reference>
<comment type="similarity">
    <text evidence="1">Belongs to the membrane fusion protein (MFP) (TC 8.A.1) family.</text>
</comment>
<proteinExistence type="inferred from homology"/>
<dbReference type="Gene3D" id="2.40.50.100">
    <property type="match status" value="1"/>
</dbReference>
<feature type="domain" description="Multidrug resistance protein MdtA-like barrel-sandwich hybrid" evidence="2">
    <location>
        <begin position="64"/>
        <end position="189"/>
    </location>
</feature>
<dbReference type="PANTHER" id="PTHR30469">
    <property type="entry name" value="MULTIDRUG RESISTANCE PROTEIN MDTA"/>
    <property type="match status" value="1"/>
</dbReference>
<dbReference type="Gene3D" id="1.10.287.470">
    <property type="entry name" value="Helix hairpin bin"/>
    <property type="match status" value="1"/>
</dbReference>
<organism evidence="5 6">
    <name type="scientific">Caulobacter flavus</name>
    <dbReference type="NCBI Taxonomy" id="1679497"/>
    <lineage>
        <taxon>Bacteria</taxon>
        <taxon>Pseudomonadati</taxon>
        <taxon>Pseudomonadota</taxon>
        <taxon>Alphaproteobacteria</taxon>
        <taxon>Caulobacterales</taxon>
        <taxon>Caulobacteraceae</taxon>
        <taxon>Caulobacter</taxon>
    </lineage>
</organism>
<dbReference type="SUPFAM" id="SSF111369">
    <property type="entry name" value="HlyD-like secretion proteins"/>
    <property type="match status" value="1"/>
</dbReference>
<feature type="domain" description="CusB-like beta-barrel" evidence="3">
    <location>
        <begin position="198"/>
        <end position="268"/>
    </location>
</feature>
<evidence type="ECO:0000313" key="7">
    <source>
        <dbReference type="Proteomes" id="UP000281192"/>
    </source>
</evidence>
<evidence type="ECO:0000259" key="2">
    <source>
        <dbReference type="Pfam" id="PF25917"/>
    </source>
</evidence>
<dbReference type="Gene3D" id="2.40.420.20">
    <property type="match status" value="1"/>
</dbReference>
<evidence type="ECO:0000313" key="5">
    <source>
        <dbReference type="EMBL" id="PLR09947.1"/>
    </source>
</evidence>
<dbReference type="InterPro" id="IPR006143">
    <property type="entry name" value="RND_pump_MFP"/>
</dbReference>
<dbReference type="Gene3D" id="2.40.30.170">
    <property type="match status" value="1"/>
</dbReference>
<dbReference type="Proteomes" id="UP000281192">
    <property type="component" value="Chromosome"/>
</dbReference>
<protein>
    <submittedName>
        <fullName evidence="5">Efflux RND transporter periplasmic adaptor subunit</fullName>
    </submittedName>
</protein>
<dbReference type="PROSITE" id="PS51257">
    <property type="entry name" value="PROKAR_LIPOPROTEIN"/>
    <property type="match status" value="1"/>
</dbReference>
<evidence type="ECO:0000313" key="4">
    <source>
        <dbReference type="EMBL" id="AYV46227.1"/>
    </source>
</evidence>
<dbReference type="GO" id="GO:0015562">
    <property type="term" value="F:efflux transmembrane transporter activity"/>
    <property type="evidence" value="ECO:0007669"/>
    <property type="project" value="TreeGrafter"/>
</dbReference>
<dbReference type="PANTHER" id="PTHR30469:SF15">
    <property type="entry name" value="HLYD FAMILY OF SECRETION PROTEINS"/>
    <property type="match status" value="1"/>
</dbReference>
<name>A0A2N5CQ69_9CAUL</name>
<dbReference type="EMBL" id="CP026100">
    <property type="protein sequence ID" value="AYV46227.1"/>
    <property type="molecule type" value="Genomic_DNA"/>
</dbReference>
<gene>
    <name evidence="4" type="ORF">C1707_08135</name>
    <name evidence="5" type="ORF">CFHF_17800</name>
</gene>
<evidence type="ECO:0000259" key="3">
    <source>
        <dbReference type="Pfam" id="PF25954"/>
    </source>
</evidence>
<dbReference type="Pfam" id="PF25917">
    <property type="entry name" value="BSH_RND"/>
    <property type="match status" value="1"/>
</dbReference>
<dbReference type="EMBL" id="PJRQ01000039">
    <property type="protein sequence ID" value="PLR09947.1"/>
    <property type="molecule type" value="Genomic_DNA"/>
</dbReference>
<dbReference type="Pfam" id="PF25954">
    <property type="entry name" value="Beta-barrel_RND_2"/>
    <property type="match status" value="1"/>
</dbReference>
<reference evidence="5 6" key="1">
    <citation type="submission" date="2017-12" db="EMBL/GenBank/DDBJ databases">
        <title>The genome sequence of Caulobacter flavus CGMCC1 15093.</title>
        <authorList>
            <person name="Gao J."/>
            <person name="Mao X."/>
            <person name="Sun J."/>
        </authorList>
    </citation>
    <scope>NUCLEOTIDE SEQUENCE [LARGE SCALE GENOMIC DNA]</scope>
    <source>
        <strain evidence="5 6">CGMCC1 15093</strain>
    </source>
</reference>
<dbReference type="Proteomes" id="UP000234483">
    <property type="component" value="Unassembled WGS sequence"/>
</dbReference>
<dbReference type="InterPro" id="IPR058625">
    <property type="entry name" value="MdtA-like_BSH"/>
</dbReference>
<keyword evidence="7" id="KW-1185">Reference proteome</keyword>
<dbReference type="RefSeq" id="WP_101714334.1">
    <property type="nucleotide sequence ID" value="NZ_CP026100.1"/>
</dbReference>
<evidence type="ECO:0000313" key="6">
    <source>
        <dbReference type="Proteomes" id="UP000234483"/>
    </source>
</evidence>
<accession>A0A2N5CQ69</accession>
<sequence length="354" mass="36607">MKTRHVISAAMLIAAVGLTACGGKEAAPRAAPAQGRAVSLGRVEVRPLGGALVASGQLVSREEAVVGSELSGYRVAHLFADEGDWVQAGQPLAQMDATLLKAQLDQQAAKTARAQAEAARVTELDGQGVLSQEQIDSRRFSARAEAAALAEQRTRLGRMSITAPVSGLLLQRGVKPGQIAAAGGDAWFVIARDGLVELDAEVNEADLSAIRVGQPAMVTLPSGQTVDGVVRLISPRVDSGTRLGKVRVRLPVRSDLRPGGFAHAAFGAAGRSVAAVPEAAIRYEADGVSIVTVDAANRARQVPVKVGQRGGGWVELVQGPPAGSRIALGGAAFIGDGELVLPPETSKTDRQVVR</sequence>
<dbReference type="OrthoDB" id="7422354at2"/>
<dbReference type="InterPro" id="IPR058792">
    <property type="entry name" value="Beta-barrel_RND_2"/>
</dbReference>
<dbReference type="AlphaFoldDB" id="A0A2N5CQ69"/>
<dbReference type="GO" id="GO:1990281">
    <property type="term" value="C:efflux pump complex"/>
    <property type="evidence" value="ECO:0007669"/>
    <property type="project" value="TreeGrafter"/>
</dbReference>
<evidence type="ECO:0000256" key="1">
    <source>
        <dbReference type="ARBA" id="ARBA00009477"/>
    </source>
</evidence>